<evidence type="ECO:0000256" key="1">
    <source>
        <dbReference type="SAM" id="SignalP"/>
    </source>
</evidence>
<organism evidence="2">
    <name type="scientific">Brassica napus</name>
    <name type="common">Rape</name>
    <dbReference type="NCBI Taxonomy" id="3708"/>
    <lineage>
        <taxon>Eukaryota</taxon>
        <taxon>Viridiplantae</taxon>
        <taxon>Streptophyta</taxon>
        <taxon>Embryophyta</taxon>
        <taxon>Tracheophyta</taxon>
        <taxon>Spermatophyta</taxon>
        <taxon>Magnoliopsida</taxon>
        <taxon>eudicotyledons</taxon>
        <taxon>Gunneridae</taxon>
        <taxon>Pentapetalae</taxon>
        <taxon>rosids</taxon>
        <taxon>malvids</taxon>
        <taxon>Brassicales</taxon>
        <taxon>Brassicaceae</taxon>
        <taxon>Brassiceae</taxon>
        <taxon>Brassica</taxon>
    </lineage>
</organism>
<feature type="signal peptide" evidence="1">
    <location>
        <begin position="1"/>
        <end position="22"/>
    </location>
</feature>
<proteinExistence type="predicted"/>
<protein>
    <submittedName>
        <fullName evidence="2">(rape) hypothetical protein</fullName>
    </submittedName>
</protein>
<name>A0A816KIN0_BRANA</name>
<evidence type="ECO:0000313" key="2">
    <source>
        <dbReference type="EMBL" id="CAF1918940.1"/>
    </source>
</evidence>
<sequence length="69" mass="8189">MPFFSPICLQIWGFLFRWKQLALFWVRGMRFSGEQLVAVDVVPVTTERFLLAVVCLIKMKNLIRKPFKK</sequence>
<reference evidence="2" key="1">
    <citation type="submission" date="2021-01" db="EMBL/GenBank/DDBJ databases">
        <authorList>
            <consortium name="Genoscope - CEA"/>
            <person name="William W."/>
        </authorList>
    </citation>
    <scope>NUCLEOTIDE SEQUENCE</scope>
</reference>
<accession>A0A816KIN0</accession>
<feature type="chain" id="PRO_5032502425" evidence="1">
    <location>
        <begin position="23"/>
        <end position="69"/>
    </location>
</feature>
<dbReference type="EMBL" id="HG994366">
    <property type="protein sequence ID" value="CAF1918940.1"/>
    <property type="molecule type" value="Genomic_DNA"/>
</dbReference>
<dbReference type="Proteomes" id="UP001295469">
    <property type="component" value="Chromosome C02"/>
</dbReference>
<gene>
    <name evidence="2" type="ORF">DARMORV10_C02P44580.1</name>
</gene>
<keyword evidence="1" id="KW-0732">Signal</keyword>
<dbReference type="AlphaFoldDB" id="A0A816KIN0"/>